<dbReference type="PANTHER" id="PTHR43833">
    <property type="entry name" value="POTASSIUM CHANNEL PROTEIN 2-RELATED-RELATED"/>
    <property type="match status" value="1"/>
</dbReference>
<feature type="transmembrane region" description="Helical" evidence="1">
    <location>
        <begin position="12"/>
        <end position="30"/>
    </location>
</feature>
<proteinExistence type="predicted"/>
<comment type="caution">
    <text evidence="3">The sequence shown here is derived from an EMBL/GenBank/DDBJ whole genome shotgun (WGS) entry which is preliminary data.</text>
</comment>
<evidence type="ECO:0000259" key="2">
    <source>
        <dbReference type="Pfam" id="PF02254"/>
    </source>
</evidence>
<dbReference type="Proteomes" id="UP000288096">
    <property type="component" value="Unassembled WGS sequence"/>
</dbReference>
<gene>
    <name evidence="3" type="ORF">DENIS_1560</name>
</gene>
<feature type="transmembrane region" description="Helical" evidence="1">
    <location>
        <begin position="65"/>
        <end position="87"/>
    </location>
</feature>
<dbReference type="AlphaFoldDB" id="A0A401FUG6"/>
<dbReference type="RefSeq" id="WP_124327998.1">
    <property type="nucleotide sequence ID" value="NZ_BEXT01000001.1"/>
</dbReference>
<evidence type="ECO:0000256" key="1">
    <source>
        <dbReference type="SAM" id="Phobius"/>
    </source>
</evidence>
<keyword evidence="1" id="KW-0472">Membrane</keyword>
<accession>A0A401FUG6</accession>
<dbReference type="GO" id="GO:0006813">
    <property type="term" value="P:potassium ion transport"/>
    <property type="evidence" value="ECO:0007669"/>
    <property type="project" value="InterPro"/>
</dbReference>
<dbReference type="InterPro" id="IPR036291">
    <property type="entry name" value="NAD(P)-bd_dom_sf"/>
</dbReference>
<dbReference type="SUPFAM" id="SSF51735">
    <property type="entry name" value="NAD(P)-binding Rossmann-fold domains"/>
    <property type="match status" value="1"/>
</dbReference>
<reference evidence="4" key="1">
    <citation type="submission" date="2017-11" db="EMBL/GenBank/DDBJ databases">
        <authorList>
            <person name="Watanabe M."/>
            <person name="Kojima H."/>
        </authorList>
    </citation>
    <scope>NUCLEOTIDE SEQUENCE [LARGE SCALE GENOMIC DNA]</scope>
    <source>
        <strain evidence="4">Tokyo 01</strain>
    </source>
</reference>
<dbReference type="EMBL" id="BEXT01000001">
    <property type="protein sequence ID" value="GBC60603.1"/>
    <property type="molecule type" value="Genomic_DNA"/>
</dbReference>
<organism evidence="3 4">
    <name type="scientific">Desulfonema ishimotonii</name>
    <dbReference type="NCBI Taxonomy" id="45657"/>
    <lineage>
        <taxon>Bacteria</taxon>
        <taxon>Pseudomonadati</taxon>
        <taxon>Thermodesulfobacteriota</taxon>
        <taxon>Desulfobacteria</taxon>
        <taxon>Desulfobacterales</taxon>
        <taxon>Desulfococcaceae</taxon>
        <taxon>Desulfonema</taxon>
    </lineage>
</organism>
<evidence type="ECO:0000313" key="4">
    <source>
        <dbReference type="Proteomes" id="UP000288096"/>
    </source>
</evidence>
<name>A0A401FUG6_9BACT</name>
<evidence type="ECO:0000313" key="3">
    <source>
        <dbReference type="EMBL" id="GBC60603.1"/>
    </source>
</evidence>
<dbReference type="Pfam" id="PF02254">
    <property type="entry name" value="TrkA_N"/>
    <property type="match status" value="1"/>
</dbReference>
<reference evidence="4" key="2">
    <citation type="submission" date="2019-01" db="EMBL/GenBank/DDBJ databases">
        <title>Genome sequence of Desulfonema ishimotonii strain Tokyo 01.</title>
        <authorList>
            <person name="Fukui M."/>
        </authorList>
    </citation>
    <scope>NUCLEOTIDE SEQUENCE [LARGE SCALE GENOMIC DNA]</scope>
    <source>
        <strain evidence="4">Tokyo 01</strain>
    </source>
</reference>
<dbReference type="InterPro" id="IPR050721">
    <property type="entry name" value="Trk_Ktr_HKT_K-transport"/>
</dbReference>
<dbReference type="Gene3D" id="3.40.50.720">
    <property type="entry name" value="NAD(P)-binding Rossmann-like Domain"/>
    <property type="match status" value="2"/>
</dbReference>
<keyword evidence="1" id="KW-1133">Transmembrane helix</keyword>
<sequence>MKHRRHYTFGKIGLWGGGVALIFGIGFYYFPRDYDLSFLEAFYYTLRLFILEHDLPDFPRSWPLIFIHFFAPLLALSALGTMVTYVFRLSPVIRTRWISDHVIICGVGRTGRLLAEHIKSNGGTVVGVDSGSPDSFDEWCADHNVPLIRGDFLARQILERAGARRARGILFAAGDDLLNLEGVVNAYDWLRADSGPVRLLWAHIANEKLAQTARLALRTEGQVGIRFFDTYHIAAFRMVEKYFDCDVRHGIRQVTVIGFGKFGRDLAEVLMKSRKPDENFTLRVADIRDREKEVRALADELGASDRVSFFQTDVQDLDFSDKKDRAFFLCTDDDIGNLAAALMLTRGIVGTHIYVRMAKWPISAIEGHLRDGNGITFININDLVVEGIEELPGIFRPARAADLKRSSS</sequence>
<feature type="domain" description="RCK N-terminal" evidence="2">
    <location>
        <begin position="102"/>
        <end position="187"/>
    </location>
</feature>
<keyword evidence="1" id="KW-0812">Transmembrane</keyword>
<dbReference type="PANTHER" id="PTHR43833:SF11">
    <property type="entry name" value="VOLTAGE-GATED POTASSIUM CHANNEL KCH"/>
    <property type="match status" value="1"/>
</dbReference>
<dbReference type="InterPro" id="IPR003148">
    <property type="entry name" value="RCK_N"/>
</dbReference>
<protein>
    <recommendedName>
        <fullName evidence="2">RCK N-terminal domain-containing protein</fullName>
    </recommendedName>
</protein>
<dbReference type="OrthoDB" id="9781411at2"/>
<keyword evidence="4" id="KW-1185">Reference proteome</keyword>